<dbReference type="AlphaFoldDB" id="A0AA42IZV0"/>
<dbReference type="GO" id="GO:0003700">
    <property type="term" value="F:DNA-binding transcription factor activity"/>
    <property type="evidence" value="ECO:0007669"/>
    <property type="project" value="InterPro"/>
</dbReference>
<gene>
    <name evidence="5" type="ORF">PBV87_04955</name>
</gene>
<keyword evidence="6" id="KW-1185">Reference proteome</keyword>
<dbReference type="InterPro" id="IPR009057">
    <property type="entry name" value="Homeodomain-like_sf"/>
</dbReference>
<dbReference type="PANTHER" id="PTHR43280">
    <property type="entry name" value="ARAC-FAMILY TRANSCRIPTIONAL REGULATOR"/>
    <property type="match status" value="1"/>
</dbReference>
<reference evidence="5" key="1">
    <citation type="journal article" date="2023" name="Int. J. Syst. Evol. Microbiol.">
        <title>&lt;i&gt;Holtiella tumoricola&lt;/i&gt; gen. nov. sp. nov., isolated from a human clinical sample.</title>
        <authorList>
            <person name="Allen-Vercoe E."/>
            <person name="Daigneault M.C."/>
            <person name="Vancuren S.J."/>
            <person name="Cochrane K."/>
            <person name="O'Neal L.L."/>
            <person name="Sankaranarayanan K."/>
            <person name="Lawson P.A."/>
        </authorList>
    </citation>
    <scope>NUCLEOTIDE SEQUENCE</scope>
    <source>
        <strain evidence="5">CC70A</strain>
    </source>
</reference>
<feature type="domain" description="HTH araC/xylS-type" evidence="4">
    <location>
        <begin position="242"/>
        <end position="340"/>
    </location>
</feature>
<dbReference type="SMART" id="SM00342">
    <property type="entry name" value="HTH_ARAC"/>
    <property type="match status" value="1"/>
</dbReference>
<keyword evidence="2" id="KW-0238">DNA-binding</keyword>
<dbReference type="PROSITE" id="PS01124">
    <property type="entry name" value="HTH_ARAC_FAMILY_2"/>
    <property type="match status" value="1"/>
</dbReference>
<dbReference type="SUPFAM" id="SSF51215">
    <property type="entry name" value="Regulatory protein AraC"/>
    <property type="match status" value="1"/>
</dbReference>
<name>A0AA42IZV0_9FIRM</name>
<evidence type="ECO:0000259" key="4">
    <source>
        <dbReference type="PROSITE" id="PS01124"/>
    </source>
</evidence>
<proteinExistence type="predicted"/>
<dbReference type="SUPFAM" id="SSF46689">
    <property type="entry name" value="Homeodomain-like"/>
    <property type="match status" value="2"/>
</dbReference>
<organism evidence="5 6">
    <name type="scientific">Holtiella tumoricola</name>
    <dbReference type="NCBI Taxonomy" id="3018743"/>
    <lineage>
        <taxon>Bacteria</taxon>
        <taxon>Bacillati</taxon>
        <taxon>Bacillota</taxon>
        <taxon>Clostridia</taxon>
        <taxon>Lachnospirales</taxon>
        <taxon>Cellulosilyticaceae</taxon>
        <taxon>Holtiella</taxon>
    </lineage>
</organism>
<dbReference type="Gene3D" id="2.60.120.10">
    <property type="entry name" value="Jelly Rolls"/>
    <property type="match status" value="1"/>
</dbReference>
<keyword evidence="1" id="KW-0805">Transcription regulation</keyword>
<dbReference type="EMBL" id="JAQIFT010000016">
    <property type="protein sequence ID" value="MDA3730847.1"/>
    <property type="molecule type" value="Genomic_DNA"/>
</dbReference>
<evidence type="ECO:0000256" key="1">
    <source>
        <dbReference type="ARBA" id="ARBA00023015"/>
    </source>
</evidence>
<dbReference type="InterPro" id="IPR037923">
    <property type="entry name" value="HTH-like"/>
</dbReference>
<dbReference type="InterPro" id="IPR014710">
    <property type="entry name" value="RmlC-like_jellyroll"/>
</dbReference>
<dbReference type="GO" id="GO:0043565">
    <property type="term" value="F:sequence-specific DNA binding"/>
    <property type="evidence" value="ECO:0007669"/>
    <property type="project" value="InterPro"/>
</dbReference>
<evidence type="ECO:0000313" key="5">
    <source>
        <dbReference type="EMBL" id="MDA3730847.1"/>
    </source>
</evidence>
<comment type="caution">
    <text evidence="5">The sequence shown here is derived from an EMBL/GenBank/DDBJ whole genome shotgun (WGS) entry which is preliminary data.</text>
</comment>
<sequence>MNEIKSNLFIEDFPPMEKGFYFFAEEATMKQPLISAQKIEEGEIYTIKIVGPGQLEFKETQDSALKVMLNEIMKYSKYEGYDGEIDKLYFHAHNGFEISMVLSGEGYYFAEGRAIKVEAGSVIVFNSLMPHAWLANPDNPPVQKTFTFYHRLFLESELAKEQSMLIKEYLQLLTVLDLHGEQAKESFNILEMMYEEFVNKKPGYHESIKNLLLVFFIYNMRSGMRKHNVIQVRRNGADVQLDNAVQYIKNHFHRNITLEDVAKQVYMHPNYFSASFKKKYGTSFVDYVNALKIAMAIELMESTDMPIQQVASESGFSSLSNFYRVFKGRYDISPAKYIKQN</sequence>
<dbReference type="InterPro" id="IPR018060">
    <property type="entry name" value="HTH_AraC"/>
</dbReference>
<dbReference type="Pfam" id="PF07883">
    <property type="entry name" value="Cupin_2"/>
    <property type="match status" value="1"/>
</dbReference>
<protein>
    <submittedName>
        <fullName evidence="5">AraC family transcriptional regulator</fullName>
    </submittedName>
</protein>
<dbReference type="Gene3D" id="1.10.10.60">
    <property type="entry name" value="Homeodomain-like"/>
    <property type="match status" value="2"/>
</dbReference>
<dbReference type="PANTHER" id="PTHR43280:SF2">
    <property type="entry name" value="HTH-TYPE TRANSCRIPTIONAL REGULATOR EXSA"/>
    <property type="match status" value="1"/>
</dbReference>
<evidence type="ECO:0000313" key="6">
    <source>
        <dbReference type="Proteomes" id="UP001169242"/>
    </source>
</evidence>
<dbReference type="Proteomes" id="UP001169242">
    <property type="component" value="Unassembled WGS sequence"/>
</dbReference>
<evidence type="ECO:0000256" key="2">
    <source>
        <dbReference type="ARBA" id="ARBA00023125"/>
    </source>
</evidence>
<dbReference type="RefSeq" id="WP_271011350.1">
    <property type="nucleotide sequence ID" value="NZ_JAQIFT010000016.1"/>
</dbReference>
<accession>A0AA42IZV0</accession>
<evidence type="ECO:0000256" key="3">
    <source>
        <dbReference type="ARBA" id="ARBA00023163"/>
    </source>
</evidence>
<dbReference type="Pfam" id="PF12833">
    <property type="entry name" value="HTH_18"/>
    <property type="match status" value="1"/>
</dbReference>
<keyword evidence="3" id="KW-0804">Transcription</keyword>
<dbReference type="InterPro" id="IPR013096">
    <property type="entry name" value="Cupin_2"/>
</dbReference>